<keyword evidence="6" id="KW-1185">Reference proteome</keyword>
<dbReference type="EC" id="1.1.1.100" evidence="5"/>
<dbReference type="PANTHER" id="PTHR42879">
    <property type="entry name" value="3-OXOACYL-(ACYL-CARRIER-PROTEIN) REDUCTASE"/>
    <property type="match status" value="1"/>
</dbReference>
<keyword evidence="3" id="KW-0443">Lipid metabolism</keyword>
<dbReference type="SMART" id="SM00822">
    <property type="entry name" value="PKS_KR"/>
    <property type="match status" value="1"/>
</dbReference>
<dbReference type="PANTHER" id="PTHR42879:SF2">
    <property type="entry name" value="3-OXOACYL-[ACYL-CARRIER-PROTEIN] REDUCTASE FABG"/>
    <property type="match status" value="1"/>
</dbReference>
<dbReference type="GO" id="GO:0008202">
    <property type="term" value="P:steroid metabolic process"/>
    <property type="evidence" value="ECO:0007669"/>
    <property type="project" value="UniProtKB-KW"/>
</dbReference>
<organism evidence="5 6">
    <name type="scientific">Syntrophomonas wolfei subsp. wolfei (strain DSM 2245B / Goettingen)</name>
    <dbReference type="NCBI Taxonomy" id="335541"/>
    <lineage>
        <taxon>Bacteria</taxon>
        <taxon>Bacillati</taxon>
        <taxon>Bacillota</taxon>
        <taxon>Clostridia</taxon>
        <taxon>Eubacteriales</taxon>
        <taxon>Syntrophomonadaceae</taxon>
        <taxon>Syntrophomonas</taxon>
    </lineage>
</organism>
<dbReference type="KEGG" id="swo:Swol_1910"/>
<dbReference type="EMBL" id="CP000448">
    <property type="protein sequence ID" value="ABI69207.1"/>
    <property type="molecule type" value="Genomic_DNA"/>
</dbReference>
<evidence type="ECO:0000259" key="4">
    <source>
        <dbReference type="SMART" id="SM00822"/>
    </source>
</evidence>
<dbReference type="InterPro" id="IPR020904">
    <property type="entry name" value="Sc_DH/Rdtase_CS"/>
</dbReference>
<dbReference type="Proteomes" id="UP000001968">
    <property type="component" value="Chromosome"/>
</dbReference>
<evidence type="ECO:0000256" key="2">
    <source>
        <dbReference type="ARBA" id="ARBA00023002"/>
    </source>
</evidence>
<dbReference type="AlphaFoldDB" id="Q0AVP7"/>
<dbReference type="Gene3D" id="3.40.50.720">
    <property type="entry name" value="NAD(P)-binding Rossmann-like Domain"/>
    <property type="match status" value="1"/>
</dbReference>
<evidence type="ECO:0000313" key="6">
    <source>
        <dbReference type="Proteomes" id="UP000001968"/>
    </source>
</evidence>
<dbReference type="PRINTS" id="PR00080">
    <property type="entry name" value="SDRFAMILY"/>
</dbReference>
<gene>
    <name evidence="5" type="ordered locus">Swol_1910</name>
</gene>
<dbReference type="FunFam" id="3.40.50.720:FF:000173">
    <property type="entry name" value="3-oxoacyl-[acyl-carrier protein] reductase"/>
    <property type="match status" value="1"/>
</dbReference>
<dbReference type="PROSITE" id="PS00061">
    <property type="entry name" value="ADH_SHORT"/>
    <property type="match status" value="1"/>
</dbReference>
<comment type="similarity">
    <text evidence="1">Belongs to the short-chain dehydrogenases/reductases (SDR) family.</text>
</comment>
<reference evidence="6" key="1">
    <citation type="journal article" date="2010" name="Environ. Microbiol.">
        <title>The genome of Syntrophomonas wolfei: new insights into syntrophic metabolism and biohydrogen production.</title>
        <authorList>
            <person name="Sieber J.R."/>
            <person name="Sims D.R."/>
            <person name="Han C."/>
            <person name="Kim E."/>
            <person name="Lykidis A."/>
            <person name="Lapidus A.L."/>
            <person name="McDonnald E."/>
            <person name="Rohlin L."/>
            <person name="Culley D.E."/>
            <person name="Gunsalus R."/>
            <person name="McInerney M.J."/>
        </authorList>
    </citation>
    <scope>NUCLEOTIDE SEQUENCE [LARGE SCALE GENOMIC DNA]</scope>
    <source>
        <strain evidence="6">DSM 2245B / Goettingen</strain>
    </source>
</reference>
<evidence type="ECO:0000313" key="5">
    <source>
        <dbReference type="EMBL" id="ABI69207.1"/>
    </source>
</evidence>
<accession>Q0AVP7</accession>
<dbReference type="GO" id="GO:0032787">
    <property type="term" value="P:monocarboxylic acid metabolic process"/>
    <property type="evidence" value="ECO:0007669"/>
    <property type="project" value="UniProtKB-ARBA"/>
</dbReference>
<protein>
    <submittedName>
        <fullName evidence="5">3-oxoacyl-[acyl-carrier-protein] reductase</fullName>
        <ecNumber evidence="5">1.1.1.100</ecNumber>
    </submittedName>
</protein>
<dbReference type="HOGENOM" id="CLU_010194_1_3_9"/>
<dbReference type="RefSeq" id="WP_011641300.1">
    <property type="nucleotide sequence ID" value="NC_008346.1"/>
</dbReference>
<keyword evidence="3" id="KW-0753">Steroid metabolism</keyword>
<dbReference type="eggNOG" id="COG1028">
    <property type="taxonomic scope" value="Bacteria"/>
</dbReference>
<dbReference type="InterPro" id="IPR036291">
    <property type="entry name" value="NAD(P)-bd_dom_sf"/>
</dbReference>
<dbReference type="PRINTS" id="PR00081">
    <property type="entry name" value="GDHRDH"/>
</dbReference>
<dbReference type="InterPro" id="IPR057326">
    <property type="entry name" value="KR_dom"/>
</dbReference>
<evidence type="ECO:0000256" key="3">
    <source>
        <dbReference type="ARBA" id="ARBA00023221"/>
    </source>
</evidence>
<name>Q0AVP7_SYNWW</name>
<proteinExistence type="inferred from homology"/>
<sequence>MFPQSNELEAYICLIAGGSRGIGAAIARAVAARGASVIINYRSSELEALRLARELREKGAGVLAIRADLSRENEVERMFTRIEAEMGNVNALVYNAGISQRGLLIECSEEQWDRVMDTNLKGAFLCCRRALPYMIRERFGRIINIASVLGITGASYESIYSSAKGGLIALTRSLAQEVGPSGITVNAIAPGPIFTDMLREELDEDEMADLTREIPVGRLGCPKDVAAACVFLLGREASFINGHILSLDGGWKP</sequence>
<dbReference type="NCBIfam" id="NF005559">
    <property type="entry name" value="PRK07231.1"/>
    <property type="match status" value="1"/>
</dbReference>
<keyword evidence="2 5" id="KW-0560">Oxidoreductase</keyword>
<feature type="domain" description="Ketoreductase" evidence="4">
    <location>
        <begin position="11"/>
        <end position="191"/>
    </location>
</feature>
<dbReference type="GO" id="GO:0004316">
    <property type="term" value="F:3-oxoacyl-[acyl-carrier-protein] reductase (NADPH) activity"/>
    <property type="evidence" value="ECO:0007669"/>
    <property type="project" value="UniProtKB-EC"/>
</dbReference>
<dbReference type="InterPro" id="IPR002347">
    <property type="entry name" value="SDR_fam"/>
</dbReference>
<dbReference type="NCBIfam" id="NF047420">
    <property type="entry name" value="EF_P_mod_YmfI"/>
    <property type="match status" value="1"/>
</dbReference>
<dbReference type="OrthoDB" id="9808814at2"/>
<dbReference type="SUPFAM" id="SSF51735">
    <property type="entry name" value="NAD(P)-binding Rossmann-fold domains"/>
    <property type="match status" value="1"/>
</dbReference>
<dbReference type="InterPro" id="IPR050259">
    <property type="entry name" value="SDR"/>
</dbReference>
<dbReference type="STRING" id="335541.Swol_1910"/>
<dbReference type="NCBIfam" id="NF009466">
    <property type="entry name" value="PRK12826.1-2"/>
    <property type="match status" value="1"/>
</dbReference>
<evidence type="ECO:0000256" key="1">
    <source>
        <dbReference type="ARBA" id="ARBA00006484"/>
    </source>
</evidence>
<dbReference type="Pfam" id="PF13561">
    <property type="entry name" value="adh_short_C2"/>
    <property type="match status" value="1"/>
</dbReference>